<evidence type="ECO:0000313" key="2">
    <source>
        <dbReference type="Proteomes" id="UP000190508"/>
    </source>
</evidence>
<evidence type="ECO:0000313" key="1">
    <source>
        <dbReference type="EMBL" id="UVG56988.1"/>
    </source>
</evidence>
<sequence>MNLYACVQGRAGCRLAIGAVAIASILPVPSKATENGQVHYPIGVNTIMNAALPAPGETGFYLYTQYYESTRLNDGKGRSVDPNFKANVYAVVPRIVHSWNQRIGPFWLSSGAIVPLTRVDLRAGGHRDVSTGVIPPLLAVARSGAKRPSPTSWQA</sequence>
<protein>
    <submittedName>
        <fullName evidence="1">Transporter</fullName>
    </submittedName>
</protein>
<organism evidence="1 2">
    <name type="scientific">Xanthomonas citri pv. durantae</name>
    <dbReference type="NCBI Taxonomy" id="487862"/>
    <lineage>
        <taxon>Bacteria</taxon>
        <taxon>Pseudomonadati</taxon>
        <taxon>Pseudomonadota</taxon>
        <taxon>Gammaproteobacteria</taxon>
        <taxon>Lysobacterales</taxon>
        <taxon>Lysobacteraceae</taxon>
        <taxon>Xanthomonas</taxon>
    </lineage>
</organism>
<name>A0A9X9N9I7_XANCI</name>
<gene>
    <name evidence="1" type="ORF">Xdur_011925</name>
</gene>
<dbReference type="AlphaFoldDB" id="A0A9X9N9I7"/>
<accession>A0A9X9N9I7</accession>
<dbReference type="EMBL" id="CP066343">
    <property type="protein sequence ID" value="UVG56988.1"/>
    <property type="molecule type" value="Genomic_DNA"/>
</dbReference>
<reference evidence="1" key="1">
    <citation type="submission" date="2020-12" db="EMBL/GenBank/DDBJ databases">
        <title>Complete genome investigation of Xanthomonas citri pv. durantae LMG696.</title>
        <authorList>
            <person name="Rana R."/>
            <person name="Bansal K."/>
            <person name="Patil P.B."/>
        </authorList>
    </citation>
    <scope>NUCLEOTIDE SEQUENCE</scope>
    <source>
        <strain evidence="1">LMG696</strain>
    </source>
</reference>
<dbReference type="Proteomes" id="UP000190508">
    <property type="component" value="Chromosome"/>
</dbReference>
<dbReference type="Pfam" id="PF13557">
    <property type="entry name" value="Phenol_MetA_deg"/>
    <property type="match status" value="1"/>
</dbReference>
<dbReference type="InterPro" id="IPR025737">
    <property type="entry name" value="FApF"/>
</dbReference>
<proteinExistence type="predicted"/>